<proteinExistence type="predicted"/>
<dbReference type="EMBL" id="GGEC01076992">
    <property type="protein sequence ID" value="MBX57476.1"/>
    <property type="molecule type" value="Transcribed_RNA"/>
</dbReference>
<organism evidence="1">
    <name type="scientific">Rhizophora mucronata</name>
    <name type="common">Asiatic mangrove</name>
    <dbReference type="NCBI Taxonomy" id="61149"/>
    <lineage>
        <taxon>Eukaryota</taxon>
        <taxon>Viridiplantae</taxon>
        <taxon>Streptophyta</taxon>
        <taxon>Embryophyta</taxon>
        <taxon>Tracheophyta</taxon>
        <taxon>Spermatophyta</taxon>
        <taxon>Magnoliopsida</taxon>
        <taxon>eudicotyledons</taxon>
        <taxon>Gunneridae</taxon>
        <taxon>Pentapetalae</taxon>
        <taxon>rosids</taxon>
        <taxon>fabids</taxon>
        <taxon>Malpighiales</taxon>
        <taxon>Rhizophoraceae</taxon>
        <taxon>Rhizophora</taxon>
    </lineage>
</organism>
<dbReference type="AlphaFoldDB" id="A0A2P2PRW2"/>
<reference evidence="1" key="1">
    <citation type="submission" date="2018-02" db="EMBL/GenBank/DDBJ databases">
        <title>Rhizophora mucronata_Transcriptome.</title>
        <authorList>
            <person name="Meera S.P."/>
            <person name="Sreeshan A."/>
            <person name="Augustine A."/>
        </authorList>
    </citation>
    <scope>NUCLEOTIDE SEQUENCE</scope>
    <source>
        <tissue evidence="1">Leaf</tissue>
    </source>
</reference>
<sequence>MNQILHMLALYLGQGWCYSDVIGPLSSAFRTLHCAPTIFIYDLMR</sequence>
<protein>
    <submittedName>
        <fullName evidence="1">Uncharacterized protein</fullName>
    </submittedName>
</protein>
<evidence type="ECO:0000313" key="1">
    <source>
        <dbReference type="EMBL" id="MBX57476.1"/>
    </source>
</evidence>
<name>A0A2P2PRW2_RHIMU</name>
<accession>A0A2P2PRW2</accession>